<dbReference type="Proteomes" id="UP001152799">
    <property type="component" value="Chromosome 13"/>
</dbReference>
<dbReference type="OrthoDB" id="7291444at2759"/>
<name>A0A9N9MGJ1_9CUCU</name>
<sequence length="250" mass="29770">MFTLPPYPPKDYVLKEVPKLQRSSPQFTPDSQPRVTQTTLGIFCSPVEYAEGERPENVETKGLSPFILEKMAQEARADWIDKPGKDDFFIHDMYKKYTVKFDEFNKHKEKVFNRSYQYELVCIEARRLEKVREKCEREQALSDVAEQKEYEESHRPMKMLPCKAQPPFWWKQVVKEPQPTTTTIEPESRKPTASKRWAKQPCLTHTVVDDPCRRRWDMQLVGQPFKSEACNFYYENYPPPDIEFRPKRFM</sequence>
<evidence type="ECO:0000313" key="1">
    <source>
        <dbReference type="EMBL" id="CAG9763278.1"/>
    </source>
</evidence>
<gene>
    <name evidence="1" type="ORF">CEUTPL_LOCUS3944</name>
</gene>
<protein>
    <submittedName>
        <fullName evidence="1">Uncharacterized protein</fullName>
    </submittedName>
</protein>
<reference evidence="1" key="1">
    <citation type="submission" date="2022-01" db="EMBL/GenBank/DDBJ databases">
        <authorList>
            <person name="King R."/>
        </authorList>
    </citation>
    <scope>NUCLEOTIDE SEQUENCE</scope>
</reference>
<dbReference type="EMBL" id="OU892289">
    <property type="protein sequence ID" value="CAG9763278.1"/>
    <property type="molecule type" value="Genomic_DNA"/>
</dbReference>
<keyword evidence="2" id="KW-1185">Reference proteome</keyword>
<accession>A0A9N9MGJ1</accession>
<dbReference type="AlphaFoldDB" id="A0A9N9MGJ1"/>
<organism evidence="1 2">
    <name type="scientific">Ceutorhynchus assimilis</name>
    <name type="common">cabbage seed weevil</name>
    <dbReference type="NCBI Taxonomy" id="467358"/>
    <lineage>
        <taxon>Eukaryota</taxon>
        <taxon>Metazoa</taxon>
        <taxon>Ecdysozoa</taxon>
        <taxon>Arthropoda</taxon>
        <taxon>Hexapoda</taxon>
        <taxon>Insecta</taxon>
        <taxon>Pterygota</taxon>
        <taxon>Neoptera</taxon>
        <taxon>Endopterygota</taxon>
        <taxon>Coleoptera</taxon>
        <taxon>Polyphaga</taxon>
        <taxon>Cucujiformia</taxon>
        <taxon>Curculionidae</taxon>
        <taxon>Ceutorhynchinae</taxon>
        <taxon>Ceutorhynchus</taxon>
    </lineage>
</organism>
<proteinExistence type="predicted"/>
<evidence type="ECO:0000313" key="2">
    <source>
        <dbReference type="Proteomes" id="UP001152799"/>
    </source>
</evidence>